<protein>
    <submittedName>
        <fullName evidence="1">Uncharacterized protein</fullName>
    </submittedName>
</protein>
<comment type="caution">
    <text evidence="1">The sequence shown here is derived from an EMBL/GenBank/DDBJ whole genome shotgun (WGS) entry which is preliminary data.</text>
</comment>
<name>A0A4Y1ZJ88_9BACL</name>
<evidence type="ECO:0000313" key="2">
    <source>
        <dbReference type="Proteomes" id="UP000319716"/>
    </source>
</evidence>
<dbReference type="EMBL" id="BEXB01000075">
    <property type="protein sequence ID" value="GAY78993.1"/>
    <property type="molecule type" value="Genomic_DNA"/>
</dbReference>
<sequence length="39" mass="4527">MHDTIMKKQKGCLLMFLHKIDDELALKLVEPQDAEAIFI</sequence>
<gene>
    <name evidence="1" type="ORF">NBRC111894_4547</name>
</gene>
<accession>A0A4Y1ZJ88</accession>
<evidence type="ECO:0000313" key="1">
    <source>
        <dbReference type="EMBL" id="GAY78993.1"/>
    </source>
</evidence>
<proteinExistence type="predicted"/>
<dbReference type="Proteomes" id="UP000319716">
    <property type="component" value="Unassembled WGS sequence"/>
</dbReference>
<dbReference type="AlphaFoldDB" id="A0A4Y1ZJ88"/>
<organism evidence="1 2">
    <name type="scientific">Sporolactobacillus inulinus</name>
    <dbReference type="NCBI Taxonomy" id="2078"/>
    <lineage>
        <taxon>Bacteria</taxon>
        <taxon>Bacillati</taxon>
        <taxon>Bacillota</taxon>
        <taxon>Bacilli</taxon>
        <taxon>Bacillales</taxon>
        <taxon>Sporolactobacillaceae</taxon>
        <taxon>Sporolactobacillus</taxon>
    </lineage>
</organism>
<reference evidence="1 2" key="1">
    <citation type="submission" date="2017-11" db="EMBL/GenBank/DDBJ databases">
        <title>Draft Genome Sequence of Sporolactobacillus inulinus NBRC 111894 Isolated from Koso, a Japanese Sugar-Vegetable Fermented Beverage.</title>
        <authorList>
            <person name="Chiou T.Y."/>
            <person name="Oshima K."/>
            <person name="Suda W."/>
            <person name="Hattori M."/>
            <person name="Takahashi T."/>
        </authorList>
    </citation>
    <scope>NUCLEOTIDE SEQUENCE [LARGE SCALE GENOMIC DNA]</scope>
    <source>
        <strain evidence="1 2">NBRC111894</strain>
    </source>
</reference>